<feature type="non-terminal residue" evidence="2">
    <location>
        <position position="99"/>
    </location>
</feature>
<accession>A0AAW5JUD6</accession>
<comment type="caution">
    <text evidence="2">The sequence shown here is derived from an EMBL/GenBank/DDBJ whole genome shotgun (WGS) entry which is preliminary data.</text>
</comment>
<feature type="non-terminal residue" evidence="2">
    <location>
        <position position="1"/>
    </location>
</feature>
<gene>
    <name evidence="2" type="ORF">NE579_16625</name>
</gene>
<dbReference type="AlphaFoldDB" id="A0AAW5JUD6"/>
<dbReference type="Proteomes" id="UP001204562">
    <property type="component" value="Unassembled WGS sequence"/>
</dbReference>
<evidence type="ECO:0000256" key="1">
    <source>
        <dbReference type="SAM" id="SignalP"/>
    </source>
</evidence>
<proteinExistence type="predicted"/>
<evidence type="ECO:0000313" key="3">
    <source>
        <dbReference type="Proteomes" id="UP001204562"/>
    </source>
</evidence>
<feature type="signal peptide" evidence="1">
    <location>
        <begin position="1"/>
        <end position="18"/>
    </location>
</feature>
<keyword evidence="1" id="KW-0732">Signal</keyword>
<protein>
    <submittedName>
        <fullName evidence="2">Uncharacterized protein</fullName>
    </submittedName>
</protein>
<reference evidence="2" key="1">
    <citation type="submission" date="2022-06" db="EMBL/GenBank/DDBJ databases">
        <title>Isolation of gut microbiota from human fecal samples.</title>
        <authorList>
            <person name="Pamer E.G."/>
            <person name="Barat B."/>
            <person name="Waligurski E."/>
            <person name="Medina S."/>
            <person name="Paddock L."/>
            <person name="Mostad J."/>
        </authorList>
    </citation>
    <scope>NUCLEOTIDE SEQUENCE</scope>
    <source>
        <strain evidence="2">DFI.9.91</strain>
    </source>
</reference>
<feature type="chain" id="PRO_5043487498" evidence="1">
    <location>
        <begin position="19"/>
        <end position="99"/>
    </location>
</feature>
<evidence type="ECO:0000313" key="2">
    <source>
        <dbReference type="EMBL" id="MCQ4772030.1"/>
    </source>
</evidence>
<name>A0AAW5JUD6_9FIRM</name>
<sequence>ICLFMSLFYHAVTFSAHSFLCGVAITKYPCGGAASANSFAETNAANCVGLDIPLQRRIPLACYCASGGLLPAHVRKADMDTELLQYFGFFLGLPVDPFH</sequence>
<dbReference type="RefSeq" id="WP_256305011.1">
    <property type="nucleotide sequence ID" value="NZ_JANFYS010000293.1"/>
</dbReference>
<organism evidence="2 3">
    <name type="scientific">Intestinimonas massiliensis</name>
    <name type="common">ex Afouda et al. 2020</name>
    <dbReference type="NCBI Taxonomy" id="1673721"/>
    <lineage>
        <taxon>Bacteria</taxon>
        <taxon>Bacillati</taxon>
        <taxon>Bacillota</taxon>
        <taxon>Clostridia</taxon>
        <taxon>Eubacteriales</taxon>
        <taxon>Intestinimonas</taxon>
    </lineage>
</organism>
<dbReference type="EMBL" id="JANFYS010000293">
    <property type="protein sequence ID" value="MCQ4772030.1"/>
    <property type="molecule type" value="Genomic_DNA"/>
</dbReference>